<dbReference type="EMBL" id="UINC01028498">
    <property type="protein sequence ID" value="SVB09581.1"/>
    <property type="molecule type" value="Genomic_DNA"/>
</dbReference>
<feature type="domain" description="Amine oxidase" evidence="1">
    <location>
        <begin position="47"/>
        <end position="442"/>
    </location>
</feature>
<gene>
    <name evidence="2" type="ORF">METZ01_LOCUS162435</name>
</gene>
<dbReference type="PROSITE" id="PS51318">
    <property type="entry name" value="TAT"/>
    <property type="match status" value="1"/>
</dbReference>
<evidence type="ECO:0000313" key="2">
    <source>
        <dbReference type="EMBL" id="SVB09581.1"/>
    </source>
</evidence>
<name>A0A382B7U3_9ZZZZ</name>
<dbReference type="AlphaFoldDB" id="A0A382B7U3"/>
<reference evidence="2" key="1">
    <citation type="submission" date="2018-05" db="EMBL/GenBank/DDBJ databases">
        <authorList>
            <person name="Lanie J.A."/>
            <person name="Ng W.-L."/>
            <person name="Kazmierczak K.M."/>
            <person name="Andrzejewski T.M."/>
            <person name="Davidsen T.M."/>
            <person name="Wayne K.J."/>
            <person name="Tettelin H."/>
            <person name="Glass J.I."/>
            <person name="Rusch D."/>
            <person name="Podicherti R."/>
            <person name="Tsui H.-C.T."/>
            <person name="Winkler M.E."/>
        </authorList>
    </citation>
    <scope>NUCLEOTIDE SEQUENCE</scope>
</reference>
<dbReference type="Pfam" id="PF01593">
    <property type="entry name" value="Amino_oxidase"/>
    <property type="match status" value="1"/>
</dbReference>
<feature type="non-terminal residue" evidence="2">
    <location>
        <position position="442"/>
    </location>
</feature>
<dbReference type="PANTHER" id="PTHR10742:SF410">
    <property type="entry name" value="LYSINE-SPECIFIC HISTONE DEMETHYLASE 2"/>
    <property type="match status" value="1"/>
</dbReference>
<dbReference type="InterPro" id="IPR002937">
    <property type="entry name" value="Amino_oxidase"/>
</dbReference>
<protein>
    <recommendedName>
        <fullName evidence="1">Amine oxidase domain-containing protein</fullName>
    </recommendedName>
</protein>
<evidence type="ECO:0000259" key="1">
    <source>
        <dbReference type="Pfam" id="PF01593"/>
    </source>
</evidence>
<proteinExistence type="predicted"/>
<accession>A0A382B7U3</accession>
<dbReference type="InterPro" id="IPR050281">
    <property type="entry name" value="Flavin_monoamine_oxidase"/>
</dbReference>
<dbReference type="GO" id="GO:0016491">
    <property type="term" value="F:oxidoreductase activity"/>
    <property type="evidence" value="ECO:0007669"/>
    <property type="project" value="InterPro"/>
</dbReference>
<dbReference type="Gene3D" id="3.90.660.10">
    <property type="match status" value="1"/>
</dbReference>
<dbReference type="SUPFAM" id="SSF54373">
    <property type="entry name" value="FAD-linked reductases, C-terminal domain"/>
    <property type="match status" value="1"/>
</dbReference>
<dbReference type="Gene3D" id="3.50.50.60">
    <property type="entry name" value="FAD/NAD(P)-binding domain"/>
    <property type="match status" value="1"/>
</dbReference>
<dbReference type="InterPro" id="IPR006311">
    <property type="entry name" value="TAT_signal"/>
</dbReference>
<dbReference type="PANTHER" id="PTHR10742">
    <property type="entry name" value="FLAVIN MONOAMINE OXIDASE"/>
    <property type="match status" value="1"/>
</dbReference>
<sequence>MKKIFINRIGRRQFLKTSLSGLALATLPRISFAQSNPDVVVIGAGSAGLSASAELMRRGISFVCIEGMNRIGGRCYTDMSTFGVPADHGAHWLHGHKQNEIAIFGKKHKDKFKIYKEPDRSVVYDGGKKVNENKLWKIYKKIKKIKSENSSDKPFMDLLPEKIKKNDWFDTAHKASMARDFGEFSTYDDNNNWYDPGWDSGNALCREGYGTLLAYYRKDVPVKLNTIVSEIKWGGQGVQVVTNKGTINAKACIVTVSAGVLKAEKIKFTPDLPLRNREALESVSMTVSNRVLMQLKKKFYGKFKNDTNFYIKCNSNGAKSPETISYGLLKMSGTNVSLFGISGQFSRDLENEGSEAMIDFVLNKLKSTFGSKFYEKYFIKAIATGWANNPFTLGAYSGGVPGKSKKRRDIKLPVGDRIFFAGEATAGAFSTVHGANRSGIRA</sequence>
<dbReference type="SUPFAM" id="SSF51905">
    <property type="entry name" value="FAD/NAD(P)-binding domain"/>
    <property type="match status" value="1"/>
</dbReference>
<organism evidence="2">
    <name type="scientific">marine metagenome</name>
    <dbReference type="NCBI Taxonomy" id="408172"/>
    <lineage>
        <taxon>unclassified sequences</taxon>
        <taxon>metagenomes</taxon>
        <taxon>ecological metagenomes</taxon>
    </lineage>
</organism>
<dbReference type="InterPro" id="IPR036188">
    <property type="entry name" value="FAD/NAD-bd_sf"/>
</dbReference>